<keyword evidence="2" id="KW-1185">Reference proteome</keyword>
<evidence type="ECO:0000313" key="2">
    <source>
        <dbReference type="Proteomes" id="UP000244496"/>
    </source>
</evidence>
<dbReference type="Pfam" id="PF06764">
    <property type="entry name" value="DUF1223"/>
    <property type="match status" value="1"/>
</dbReference>
<dbReference type="PANTHER" id="PTHR36057:SF1">
    <property type="entry name" value="LIPOPROTEIN LIPID ATTACHMENT SITE-LIKE PROTEIN, PUTATIVE (DUF1223)-RELATED"/>
    <property type="match status" value="1"/>
</dbReference>
<evidence type="ECO:0000313" key="1">
    <source>
        <dbReference type="EMBL" id="AWB50357.1"/>
    </source>
</evidence>
<protein>
    <submittedName>
        <fullName evidence="1">DUF1223 domain-containing protein</fullName>
    </submittedName>
</protein>
<dbReference type="Proteomes" id="UP000244496">
    <property type="component" value="Chromosome"/>
</dbReference>
<dbReference type="SUPFAM" id="SSF52833">
    <property type="entry name" value="Thioredoxin-like"/>
    <property type="match status" value="1"/>
</dbReference>
<organism evidence="1 2">
    <name type="scientific">Paragemmobacter aquarius</name>
    <dbReference type="NCBI Taxonomy" id="2169400"/>
    <lineage>
        <taxon>Bacteria</taxon>
        <taxon>Pseudomonadati</taxon>
        <taxon>Pseudomonadota</taxon>
        <taxon>Alphaproteobacteria</taxon>
        <taxon>Rhodobacterales</taxon>
        <taxon>Paracoccaceae</taxon>
        <taxon>Paragemmobacter</taxon>
    </lineage>
</organism>
<dbReference type="OrthoDB" id="9808254at2"/>
<dbReference type="AlphaFoldDB" id="A0A2S0URD5"/>
<gene>
    <name evidence="1" type="ORF">HYN69_11090</name>
</gene>
<dbReference type="InterPro" id="IPR036249">
    <property type="entry name" value="Thioredoxin-like_sf"/>
</dbReference>
<dbReference type="InterPro" id="IPR010634">
    <property type="entry name" value="DUF1223"/>
</dbReference>
<dbReference type="RefSeq" id="WP_108437167.1">
    <property type="nucleotide sequence ID" value="NZ_CP028918.1"/>
</dbReference>
<name>A0A2S0URD5_9RHOB</name>
<proteinExistence type="predicted"/>
<reference evidence="1 2" key="1">
    <citation type="submission" date="2018-04" db="EMBL/GenBank/DDBJ databases">
        <title>Genome sequencing of Gemmobacter.</title>
        <authorList>
            <person name="Yi H."/>
            <person name="Baek M.-G."/>
        </authorList>
    </citation>
    <scope>NUCLEOTIDE SEQUENCE [LARGE SCALE GENOMIC DNA]</scope>
    <source>
        <strain evidence="1 2">HYN0069</strain>
    </source>
</reference>
<accession>A0A2S0URD5</accession>
<sequence length="221" mass="23899">MLADAVRADDGKPAVVVELYTSQGCSSCPPADEFMGELAQAEHVIALSLHVDYWDYIGWEDSFAQAGFTERQKAYARAGHSRMVYTPQMIVGGVERVEGNAPDEVVRSIGRHLSAVPVVKLDLVREGGQVVIRALADPPLGDAVTLQLVRYIPVETVTIERGENAGRVMTYHNVVTEWRTLGEWSGAAPFEMRADAAGDEPVVVIVQEAGPATILAAARVE</sequence>
<dbReference type="EMBL" id="CP028918">
    <property type="protein sequence ID" value="AWB50357.1"/>
    <property type="molecule type" value="Genomic_DNA"/>
</dbReference>
<dbReference type="PANTHER" id="PTHR36057">
    <property type="match status" value="1"/>
</dbReference>
<dbReference type="KEGG" id="geh:HYN69_11090"/>